<dbReference type="EMBL" id="OX597833">
    <property type="protein sequence ID" value="CAI9738011.1"/>
    <property type="molecule type" value="Genomic_DNA"/>
</dbReference>
<evidence type="ECO:0000313" key="2">
    <source>
        <dbReference type="Proteomes" id="UP001162480"/>
    </source>
</evidence>
<protein>
    <submittedName>
        <fullName evidence="1">Uncharacterized protein</fullName>
    </submittedName>
</protein>
<organism evidence="1 2">
    <name type="scientific">Octopus vulgaris</name>
    <name type="common">Common octopus</name>
    <dbReference type="NCBI Taxonomy" id="6645"/>
    <lineage>
        <taxon>Eukaryota</taxon>
        <taxon>Metazoa</taxon>
        <taxon>Spiralia</taxon>
        <taxon>Lophotrochozoa</taxon>
        <taxon>Mollusca</taxon>
        <taxon>Cephalopoda</taxon>
        <taxon>Coleoidea</taxon>
        <taxon>Octopodiformes</taxon>
        <taxon>Octopoda</taxon>
        <taxon>Incirrata</taxon>
        <taxon>Octopodidae</taxon>
        <taxon>Octopus</taxon>
    </lineage>
</organism>
<gene>
    <name evidence="1" type="ORF">OCTVUL_1B021552</name>
</gene>
<accession>A0AA36BQY2</accession>
<reference evidence="1" key="1">
    <citation type="submission" date="2023-08" db="EMBL/GenBank/DDBJ databases">
        <authorList>
            <person name="Alioto T."/>
            <person name="Alioto T."/>
            <person name="Gomez Garrido J."/>
        </authorList>
    </citation>
    <scope>NUCLEOTIDE SEQUENCE</scope>
</reference>
<name>A0AA36BQY2_OCTVU</name>
<keyword evidence="2" id="KW-1185">Reference proteome</keyword>
<dbReference type="AlphaFoldDB" id="A0AA36BQY2"/>
<proteinExistence type="predicted"/>
<evidence type="ECO:0000313" key="1">
    <source>
        <dbReference type="EMBL" id="CAI9738011.1"/>
    </source>
</evidence>
<sequence>MSDQSNPFAYICNQLIGKNCVNGRIHQPQTYQAKERAPLLYNGFSPPAVTTTREGSRYRNPHFLLSLMLLW</sequence>
<dbReference type="Proteomes" id="UP001162480">
    <property type="component" value="Chromosome 20"/>
</dbReference>